<evidence type="ECO:0000313" key="2">
    <source>
        <dbReference type="Proteomes" id="UP000005239"/>
    </source>
</evidence>
<gene>
    <name evidence="1" type="primary">WBGene00104149</name>
</gene>
<protein>
    <submittedName>
        <fullName evidence="1">Uncharacterized protein</fullName>
    </submittedName>
</protein>
<accession>A0A8R1YAD1</accession>
<accession>A0A454XNA2</accession>
<evidence type="ECO:0000313" key="1">
    <source>
        <dbReference type="EnsemblMetazoa" id="PPA14595.1"/>
    </source>
</evidence>
<dbReference type="AlphaFoldDB" id="A0A454XNA2"/>
<dbReference type="EnsemblMetazoa" id="PPA14595.1">
    <property type="protein sequence ID" value="PPA14595.1"/>
    <property type="gene ID" value="WBGene00104149"/>
</dbReference>
<reference evidence="2" key="1">
    <citation type="journal article" date="2008" name="Nat. Genet.">
        <title>The Pristionchus pacificus genome provides a unique perspective on nematode lifestyle and parasitism.</title>
        <authorList>
            <person name="Dieterich C."/>
            <person name="Clifton S.W."/>
            <person name="Schuster L.N."/>
            <person name="Chinwalla A."/>
            <person name="Delehaunty K."/>
            <person name="Dinkelacker I."/>
            <person name="Fulton L."/>
            <person name="Fulton R."/>
            <person name="Godfrey J."/>
            <person name="Minx P."/>
            <person name="Mitreva M."/>
            <person name="Roeseler W."/>
            <person name="Tian H."/>
            <person name="Witte H."/>
            <person name="Yang S.P."/>
            <person name="Wilson R.K."/>
            <person name="Sommer R.J."/>
        </authorList>
    </citation>
    <scope>NUCLEOTIDE SEQUENCE [LARGE SCALE GENOMIC DNA]</scope>
    <source>
        <strain evidence="2">PS312</strain>
    </source>
</reference>
<keyword evidence="2" id="KW-1185">Reference proteome</keyword>
<organism evidence="1 2">
    <name type="scientific">Pristionchus pacificus</name>
    <name type="common">Parasitic nematode worm</name>
    <dbReference type="NCBI Taxonomy" id="54126"/>
    <lineage>
        <taxon>Eukaryota</taxon>
        <taxon>Metazoa</taxon>
        <taxon>Ecdysozoa</taxon>
        <taxon>Nematoda</taxon>
        <taxon>Chromadorea</taxon>
        <taxon>Rhabditida</taxon>
        <taxon>Rhabditina</taxon>
        <taxon>Diplogasteromorpha</taxon>
        <taxon>Diplogasteroidea</taxon>
        <taxon>Neodiplogasteridae</taxon>
        <taxon>Pristionchus</taxon>
    </lineage>
</organism>
<dbReference type="Proteomes" id="UP000005239">
    <property type="component" value="Unassembled WGS sequence"/>
</dbReference>
<name>A0A454XNA2_PRIPA</name>
<reference evidence="1" key="2">
    <citation type="submission" date="2022-06" db="UniProtKB">
        <authorList>
            <consortium name="EnsemblMetazoa"/>
        </authorList>
    </citation>
    <scope>IDENTIFICATION</scope>
    <source>
        <strain evidence="1">PS312</strain>
    </source>
</reference>
<proteinExistence type="predicted"/>
<sequence>MGKPNEFSKKDEKKKKRKAKWEKYYSKTKKGVDMMAISKNWYQAGREVKNRLDLETDSWCRQQYTQVARDIGHKPSQFPPYQIINGNRLGIRLRDLTYTFGSEGLVTYTLGTLMERCIAMKRAEEERIERRKARAARKKERLARKALAPITGELDEYEDEEEEEDSDSDEELILDLEDWEMEDDDDDDDENPDRDNGPFKRPDCLRDLVV</sequence>